<dbReference type="Proteomes" id="UP000717364">
    <property type="component" value="Unassembled WGS sequence"/>
</dbReference>
<keyword evidence="1" id="KW-0732">Signal</keyword>
<proteinExistence type="predicted"/>
<reference evidence="2" key="2">
    <citation type="journal article" date="2021" name="Mar. Drugs">
        <title>Genome Reduction and Secondary Metabolism of the Marine Sponge-Associated Cyanobacterium Leptothoe.</title>
        <authorList>
            <person name="Konstantinou D."/>
            <person name="Popin R.V."/>
            <person name="Fewer D.P."/>
            <person name="Sivonen K."/>
            <person name="Gkelis S."/>
        </authorList>
    </citation>
    <scope>NUCLEOTIDE SEQUENCE</scope>
    <source>
        <strain evidence="2">TAU-MAC 1115</strain>
    </source>
</reference>
<name>A0A947GPB3_9CYAN</name>
<organism evidence="2 3">
    <name type="scientific">Leptothoe spongobia TAU-MAC 1115</name>
    <dbReference type="NCBI Taxonomy" id="1967444"/>
    <lineage>
        <taxon>Bacteria</taxon>
        <taxon>Bacillati</taxon>
        <taxon>Cyanobacteriota</taxon>
        <taxon>Cyanophyceae</taxon>
        <taxon>Nodosilineales</taxon>
        <taxon>Cymatolegaceae</taxon>
        <taxon>Leptothoe</taxon>
        <taxon>Leptothoe spongobia</taxon>
    </lineage>
</organism>
<keyword evidence="3" id="KW-1185">Reference proteome</keyword>
<evidence type="ECO:0000256" key="1">
    <source>
        <dbReference type="SAM" id="SignalP"/>
    </source>
</evidence>
<gene>
    <name evidence="2" type="ORF">IXB50_13635</name>
</gene>
<evidence type="ECO:0000313" key="2">
    <source>
        <dbReference type="EMBL" id="MBT9316466.1"/>
    </source>
</evidence>
<accession>A0A947GPB3</accession>
<comment type="caution">
    <text evidence="2">The sequence shown here is derived from an EMBL/GenBank/DDBJ whole genome shotgun (WGS) entry which is preliminary data.</text>
</comment>
<protein>
    <submittedName>
        <fullName evidence="2">Uncharacterized protein</fullName>
    </submittedName>
</protein>
<feature type="chain" id="PRO_5037742742" evidence="1">
    <location>
        <begin position="27"/>
        <end position="218"/>
    </location>
</feature>
<dbReference type="EMBL" id="JADOES010000027">
    <property type="protein sequence ID" value="MBT9316466.1"/>
    <property type="molecule type" value="Genomic_DNA"/>
</dbReference>
<sequence>MMKAPVVLGSLLALAGTAATAESADAAISDVVIQEDLKQAVCSKDWYKAIEVSSKLITSPTITPDYRQQLLDWRRQFYTHIQGGTKADAIPGCAEFKAALADTKTPAFQGPEPRFSKKKATTSGKTVAPFPLDPVAALTDIWTVGVRIEGNNIKGTIFNNGLTTANNVTLTIRSQQEDRSEDIRTVAIDTVRAWDEADFVAAFNDTPGSWLIESIEVN</sequence>
<feature type="signal peptide" evidence="1">
    <location>
        <begin position="1"/>
        <end position="26"/>
    </location>
</feature>
<dbReference type="RefSeq" id="WP_215609533.1">
    <property type="nucleotide sequence ID" value="NZ_JADOES010000027.1"/>
</dbReference>
<evidence type="ECO:0000313" key="3">
    <source>
        <dbReference type="Proteomes" id="UP000717364"/>
    </source>
</evidence>
<dbReference type="AlphaFoldDB" id="A0A947GPB3"/>
<reference evidence="2" key="1">
    <citation type="submission" date="2020-11" db="EMBL/GenBank/DDBJ databases">
        <authorList>
            <person name="Konstantinou D."/>
            <person name="Gkelis S."/>
            <person name="Popin R."/>
            <person name="Fewer D."/>
            <person name="Sivonen K."/>
        </authorList>
    </citation>
    <scope>NUCLEOTIDE SEQUENCE</scope>
    <source>
        <strain evidence="2">TAU-MAC 1115</strain>
    </source>
</reference>